<evidence type="ECO:0000313" key="3">
    <source>
        <dbReference type="Proteomes" id="UP000075243"/>
    </source>
</evidence>
<dbReference type="InterPro" id="IPR026960">
    <property type="entry name" value="RVT-Znf"/>
</dbReference>
<name>A0A151S6Y1_CAJCA</name>
<dbReference type="EMBL" id="KQ483453">
    <property type="protein sequence ID" value="KYP50539.1"/>
    <property type="molecule type" value="Genomic_DNA"/>
</dbReference>
<organism evidence="2 3">
    <name type="scientific">Cajanus cajan</name>
    <name type="common">Pigeon pea</name>
    <name type="synonym">Cajanus indicus</name>
    <dbReference type="NCBI Taxonomy" id="3821"/>
    <lineage>
        <taxon>Eukaryota</taxon>
        <taxon>Viridiplantae</taxon>
        <taxon>Streptophyta</taxon>
        <taxon>Embryophyta</taxon>
        <taxon>Tracheophyta</taxon>
        <taxon>Spermatophyta</taxon>
        <taxon>Magnoliopsida</taxon>
        <taxon>eudicotyledons</taxon>
        <taxon>Gunneridae</taxon>
        <taxon>Pentapetalae</taxon>
        <taxon>rosids</taxon>
        <taxon>fabids</taxon>
        <taxon>Fabales</taxon>
        <taxon>Fabaceae</taxon>
        <taxon>Papilionoideae</taxon>
        <taxon>50 kb inversion clade</taxon>
        <taxon>NPAAA clade</taxon>
        <taxon>indigoferoid/millettioid clade</taxon>
        <taxon>Phaseoleae</taxon>
        <taxon>Cajanus</taxon>
    </lineage>
</organism>
<dbReference type="Gramene" id="C.cajan_28452.t">
    <property type="protein sequence ID" value="C.cajan_28452.t.cds1"/>
    <property type="gene ID" value="C.cajan_28452"/>
</dbReference>
<gene>
    <name evidence="2" type="ORF">KK1_027695</name>
</gene>
<evidence type="ECO:0000313" key="2">
    <source>
        <dbReference type="EMBL" id="KYP50539.1"/>
    </source>
</evidence>
<proteinExistence type="predicted"/>
<protein>
    <recommendedName>
        <fullName evidence="1">Reverse transcriptase zinc-binding domain-containing protein</fullName>
    </recommendedName>
</protein>
<accession>A0A151S6Y1</accession>
<feature type="domain" description="Reverse transcriptase zinc-binding" evidence="1">
    <location>
        <begin position="4"/>
        <end position="59"/>
    </location>
</feature>
<evidence type="ECO:0000259" key="1">
    <source>
        <dbReference type="Pfam" id="PF13966"/>
    </source>
</evidence>
<dbReference type="Proteomes" id="UP000075243">
    <property type="component" value="Unassembled WGS sequence"/>
</dbReference>
<keyword evidence="3" id="KW-1185">Reference proteome</keyword>
<dbReference type="AlphaFoldDB" id="A0A151S6Y1"/>
<reference evidence="2" key="1">
    <citation type="journal article" date="2012" name="Nat. Biotechnol.">
        <title>Draft genome sequence of pigeonpea (Cajanus cajan), an orphan legume crop of resource-poor farmers.</title>
        <authorList>
            <person name="Varshney R.K."/>
            <person name="Chen W."/>
            <person name="Li Y."/>
            <person name="Bharti A.K."/>
            <person name="Saxena R.K."/>
            <person name="Schlueter J.A."/>
            <person name="Donoghue M.T."/>
            <person name="Azam S."/>
            <person name="Fan G."/>
            <person name="Whaley A.M."/>
            <person name="Farmer A.D."/>
            <person name="Sheridan J."/>
            <person name="Iwata A."/>
            <person name="Tuteja R."/>
            <person name="Penmetsa R.V."/>
            <person name="Wu W."/>
            <person name="Upadhyaya H.D."/>
            <person name="Yang S.P."/>
            <person name="Shah T."/>
            <person name="Saxena K.B."/>
            <person name="Michael T."/>
            <person name="McCombie W.R."/>
            <person name="Yang B."/>
            <person name="Zhang G."/>
            <person name="Yang H."/>
            <person name="Wang J."/>
            <person name="Spillane C."/>
            <person name="Cook D.R."/>
            <person name="May G.D."/>
            <person name="Xu X."/>
            <person name="Jackson S.A."/>
        </authorList>
    </citation>
    <scope>NUCLEOTIDE SEQUENCE [LARGE SCALE GENOMIC DNA]</scope>
</reference>
<dbReference type="Pfam" id="PF13966">
    <property type="entry name" value="zf-RVT"/>
    <property type="match status" value="1"/>
</dbReference>
<sequence>MGSWSYVWKTLLPENIKIFLWLAFHESLLTNLLCVKLHVVVVCSCCKCGTLEESFLHIF</sequence>